<evidence type="ECO:0000313" key="2">
    <source>
        <dbReference type="EMBL" id="ORZ02655.1"/>
    </source>
</evidence>
<dbReference type="InParanoid" id="A0A1X2HSS6"/>
<evidence type="ECO:0000256" key="1">
    <source>
        <dbReference type="SAM" id="MobiDB-lite"/>
    </source>
</evidence>
<sequence>MSNYSRRAQLAKAFSVMKDNLFTEVRSSFILVIHAYRSLRRSDASEKAIEYVLLATTDGFQSIPIVVDGGSLKAATGKDNLNDILEMNYKTTIHVHKYIPILHARTDVISQLDTPSLLLWVTDFSLPSNAAPSIDLTNVVDFCCEREILTWLLETQKRIPSLKPRHTRTAAISSRRQPARVSKLLDVIDKTCTDILNANINSLYGPTPDAIPDLPDPESGSDGEPEEISFAGQKRRDMDQGVHEATNKHPRAVDNFKMDTLWSQLQEFNYDKNGPAQHVPEIEDFSESDKEVEAEDALQRRMPTPNPRNAVNGGEKQRHHPPPTRPESQPLSQPLSQSQQRHDPSKKAKAEDDEFLSSSDSEYFSAGSGDESDIQDLCALEEEKKVDAIAVVTTAEDHLDSTENEEEEEDDPINDDPRQRWLGMNED</sequence>
<comment type="caution">
    <text evidence="2">The sequence shown here is derived from an EMBL/GenBank/DDBJ whole genome shotgun (WGS) entry which is preliminary data.</text>
</comment>
<protein>
    <submittedName>
        <fullName evidence="2">Uncharacterized protein</fullName>
    </submittedName>
</protein>
<organism evidence="2 3">
    <name type="scientific">Syncephalastrum racemosum</name>
    <name type="common">Filamentous fungus</name>
    <dbReference type="NCBI Taxonomy" id="13706"/>
    <lineage>
        <taxon>Eukaryota</taxon>
        <taxon>Fungi</taxon>
        <taxon>Fungi incertae sedis</taxon>
        <taxon>Mucoromycota</taxon>
        <taxon>Mucoromycotina</taxon>
        <taxon>Mucoromycetes</taxon>
        <taxon>Mucorales</taxon>
        <taxon>Syncephalastraceae</taxon>
        <taxon>Syncephalastrum</taxon>
    </lineage>
</organism>
<feature type="compositionally biased region" description="Acidic residues" evidence="1">
    <location>
        <begin position="402"/>
        <end position="414"/>
    </location>
</feature>
<feature type="compositionally biased region" description="Basic and acidic residues" evidence="1">
    <location>
        <begin position="340"/>
        <end position="350"/>
    </location>
</feature>
<feature type="compositionally biased region" description="Low complexity" evidence="1">
    <location>
        <begin position="356"/>
        <end position="365"/>
    </location>
</feature>
<dbReference type="Proteomes" id="UP000242180">
    <property type="component" value="Unassembled WGS sequence"/>
</dbReference>
<feature type="compositionally biased region" description="Low complexity" evidence="1">
    <location>
        <begin position="328"/>
        <end position="339"/>
    </location>
</feature>
<accession>A0A1X2HSS6</accession>
<feature type="compositionally biased region" description="Acidic residues" evidence="1">
    <location>
        <begin position="215"/>
        <end position="227"/>
    </location>
</feature>
<keyword evidence="3" id="KW-1185">Reference proteome</keyword>
<feature type="region of interest" description="Disordered" evidence="1">
    <location>
        <begin position="272"/>
        <end position="378"/>
    </location>
</feature>
<feature type="compositionally biased region" description="Basic and acidic residues" evidence="1">
    <location>
        <begin position="234"/>
        <end position="252"/>
    </location>
</feature>
<reference evidence="2 3" key="1">
    <citation type="submission" date="2016-07" db="EMBL/GenBank/DDBJ databases">
        <title>Pervasive Adenine N6-methylation of Active Genes in Fungi.</title>
        <authorList>
            <consortium name="DOE Joint Genome Institute"/>
            <person name="Mondo S.J."/>
            <person name="Dannebaum R.O."/>
            <person name="Kuo R.C."/>
            <person name="Labutti K."/>
            <person name="Haridas S."/>
            <person name="Kuo A."/>
            <person name="Salamov A."/>
            <person name="Ahrendt S.R."/>
            <person name="Lipzen A."/>
            <person name="Sullivan W."/>
            <person name="Andreopoulos W.B."/>
            <person name="Clum A."/>
            <person name="Lindquist E."/>
            <person name="Daum C."/>
            <person name="Ramamoorthy G.K."/>
            <person name="Gryganskyi A."/>
            <person name="Culley D."/>
            <person name="Magnuson J.K."/>
            <person name="James T.Y."/>
            <person name="O'Malley M.A."/>
            <person name="Stajich J.E."/>
            <person name="Spatafora J.W."/>
            <person name="Visel A."/>
            <person name="Grigoriev I.V."/>
        </authorList>
    </citation>
    <scope>NUCLEOTIDE SEQUENCE [LARGE SCALE GENOMIC DNA]</scope>
    <source>
        <strain evidence="2 3">NRRL 2496</strain>
    </source>
</reference>
<dbReference type="AlphaFoldDB" id="A0A1X2HSS6"/>
<proteinExistence type="predicted"/>
<feature type="region of interest" description="Disordered" evidence="1">
    <location>
        <begin position="206"/>
        <end position="252"/>
    </location>
</feature>
<feature type="region of interest" description="Disordered" evidence="1">
    <location>
        <begin position="391"/>
        <end position="427"/>
    </location>
</feature>
<feature type="compositionally biased region" description="Acidic residues" evidence="1">
    <location>
        <begin position="282"/>
        <end position="296"/>
    </location>
</feature>
<gene>
    <name evidence="2" type="ORF">BCR43DRAFT_481910</name>
</gene>
<evidence type="ECO:0000313" key="3">
    <source>
        <dbReference type="Proteomes" id="UP000242180"/>
    </source>
</evidence>
<dbReference type="EMBL" id="MCGN01000001">
    <property type="protein sequence ID" value="ORZ02655.1"/>
    <property type="molecule type" value="Genomic_DNA"/>
</dbReference>
<name>A0A1X2HSS6_SYNRA</name>